<name>A0AAW1ITI5_POPJA</name>
<accession>A0AAW1ITI5</accession>
<evidence type="ECO:0000256" key="1">
    <source>
        <dbReference type="SAM" id="MobiDB-lite"/>
    </source>
</evidence>
<keyword evidence="3" id="KW-1185">Reference proteome</keyword>
<gene>
    <name evidence="2" type="ORF">QE152_g34326</name>
</gene>
<sequence>MLSILCLYVVPMDSACEDIPINRLSSDELNWSKYTPDMLRTPKPTALKSVLPPKGNQKNTDSCRRQQKQCGLTTKLQKWASEKAEFASMQKNCLLEEHRLKLCHLQEQHTLQQELQKQEFQFRQKLLLEEHNKKMELLQLENKKLQQKL</sequence>
<organism evidence="2 3">
    <name type="scientific">Popillia japonica</name>
    <name type="common">Japanese beetle</name>
    <dbReference type="NCBI Taxonomy" id="7064"/>
    <lineage>
        <taxon>Eukaryota</taxon>
        <taxon>Metazoa</taxon>
        <taxon>Ecdysozoa</taxon>
        <taxon>Arthropoda</taxon>
        <taxon>Hexapoda</taxon>
        <taxon>Insecta</taxon>
        <taxon>Pterygota</taxon>
        <taxon>Neoptera</taxon>
        <taxon>Endopterygota</taxon>
        <taxon>Coleoptera</taxon>
        <taxon>Polyphaga</taxon>
        <taxon>Scarabaeiformia</taxon>
        <taxon>Scarabaeidae</taxon>
        <taxon>Rutelinae</taxon>
        <taxon>Popillia</taxon>
    </lineage>
</organism>
<dbReference type="Proteomes" id="UP001458880">
    <property type="component" value="Unassembled WGS sequence"/>
</dbReference>
<evidence type="ECO:0000313" key="3">
    <source>
        <dbReference type="Proteomes" id="UP001458880"/>
    </source>
</evidence>
<evidence type="ECO:0000313" key="2">
    <source>
        <dbReference type="EMBL" id="KAK9693290.1"/>
    </source>
</evidence>
<dbReference type="EMBL" id="JASPKY010000547">
    <property type="protein sequence ID" value="KAK9693290.1"/>
    <property type="molecule type" value="Genomic_DNA"/>
</dbReference>
<reference evidence="2 3" key="1">
    <citation type="journal article" date="2024" name="BMC Genomics">
        <title>De novo assembly and annotation of Popillia japonica's genome with initial clues to its potential as an invasive pest.</title>
        <authorList>
            <person name="Cucini C."/>
            <person name="Boschi S."/>
            <person name="Funari R."/>
            <person name="Cardaioli E."/>
            <person name="Iannotti N."/>
            <person name="Marturano G."/>
            <person name="Paoli F."/>
            <person name="Bruttini M."/>
            <person name="Carapelli A."/>
            <person name="Frati F."/>
            <person name="Nardi F."/>
        </authorList>
    </citation>
    <scope>NUCLEOTIDE SEQUENCE [LARGE SCALE GENOMIC DNA]</scope>
    <source>
        <strain evidence="2">DMR45628</strain>
    </source>
</reference>
<protein>
    <submittedName>
        <fullName evidence="2">Uncharacterized protein</fullName>
    </submittedName>
</protein>
<comment type="caution">
    <text evidence="2">The sequence shown here is derived from an EMBL/GenBank/DDBJ whole genome shotgun (WGS) entry which is preliminary data.</text>
</comment>
<feature type="region of interest" description="Disordered" evidence="1">
    <location>
        <begin position="42"/>
        <end position="66"/>
    </location>
</feature>
<dbReference type="AlphaFoldDB" id="A0AAW1ITI5"/>
<proteinExistence type="predicted"/>